<dbReference type="RefSeq" id="WP_164471481.1">
    <property type="nucleotide sequence ID" value="NZ_CP033325.1"/>
</dbReference>
<keyword evidence="5" id="KW-0378">Hydrolase</keyword>
<dbReference type="CDD" id="cd04486">
    <property type="entry name" value="YhcR_OBF_like"/>
    <property type="match status" value="1"/>
</dbReference>
<keyword evidence="5" id="KW-0255">Endonuclease</keyword>
<evidence type="ECO:0000256" key="1">
    <source>
        <dbReference type="SAM" id="MobiDB-lite"/>
    </source>
</evidence>
<dbReference type="InterPro" id="IPR036691">
    <property type="entry name" value="Endo/exonu/phosph_ase_sf"/>
</dbReference>
<organism evidence="5 6">
    <name type="scientific">Georgenia faecalis</name>
    <dbReference type="NCBI Taxonomy" id="2483799"/>
    <lineage>
        <taxon>Bacteria</taxon>
        <taxon>Bacillati</taxon>
        <taxon>Actinomycetota</taxon>
        <taxon>Actinomycetes</taxon>
        <taxon>Micrococcales</taxon>
        <taxon>Bogoriellaceae</taxon>
        <taxon>Georgenia</taxon>
    </lineage>
</organism>
<feature type="domain" description="LTD" evidence="4">
    <location>
        <begin position="23"/>
        <end position="186"/>
    </location>
</feature>
<dbReference type="EMBL" id="JBHSGF010000010">
    <property type="protein sequence ID" value="MFC4556295.1"/>
    <property type="molecule type" value="Genomic_DNA"/>
</dbReference>
<name>A0ABV9DC65_9MICO</name>
<keyword evidence="2" id="KW-1133">Transmembrane helix</keyword>
<keyword evidence="6" id="KW-1185">Reference proteome</keyword>
<feature type="compositionally biased region" description="Gly residues" evidence="1">
    <location>
        <begin position="846"/>
        <end position="864"/>
    </location>
</feature>
<dbReference type="GO" id="GO:0004519">
    <property type="term" value="F:endonuclease activity"/>
    <property type="evidence" value="ECO:0007669"/>
    <property type="project" value="UniProtKB-KW"/>
</dbReference>
<dbReference type="Gene3D" id="3.60.10.10">
    <property type="entry name" value="Endonuclease/exonuclease/phosphatase"/>
    <property type="match status" value="1"/>
</dbReference>
<reference evidence="6" key="1">
    <citation type="journal article" date="2019" name="Int. J. Syst. Evol. Microbiol.">
        <title>The Global Catalogue of Microorganisms (GCM) 10K type strain sequencing project: providing services to taxonomists for standard genome sequencing and annotation.</title>
        <authorList>
            <consortium name="The Broad Institute Genomics Platform"/>
            <consortium name="The Broad Institute Genome Sequencing Center for Infectious Disease"/>
            <person name="Wu L."/>
            <person name="Ma J."/>
        </authorList>
    </citation>
    <scope>NUCLEOTIDE SEQUENCE [LARGE SCALE GENOMIC DNA]</scope>
    <source>
        <strain evidence="6">JCM 3369</strain>
    </source>
</reference>
<evidence type="ECO:0000313" key="6">
    <source>
        <dbReference type="Proteomes" id="UP001595955"/>
    </source>
</evidence>
<dbReference type="NCBIfam" id="NF033681">
    <property type="entry name" value="ExeM_NucH_DNase"/>
    <property type="match status" value="1"/>
</dbReference>
<feature type="signal peptide" evidence="3">
    <location>
        <begin position="1"/>
        <end position="29"/>
    </location>
</feature>
<feature type="region of interest" description="Disordered" evidence="1">
    <location>
        <begin position="800"/>
        <end position="864"/>
    </location>
</feature>
<proteinExistence type="predicted"/>
<dbReference type="InterPro" id="IPR047971">
    <property type="entry name" value="ExeM-like"/>
</dbReference>
<protein>
    <submittedName>
        <fullName evidence="5">ExeM/NucH family extracellular endonuclease</fullName>
    </submittedName>
</protein>
<dbReference type="Pfam" id="PF03372">
    <property type="entry name" value="Exo_endo_phos"/>
    <property type="match status" value="1"/>
</dbReference>
<comment type="caution">
    <text evidence="5">The sequence shown here is derived from an EMBL/GenBank/DDBJ whole genome shotgun (WGS) entry which is preliminary data.</text>
</comment>
<evidence type="ECO:0000256" key="3">
    <source>
        <dbReference type="SAM" id="SignalP"/>
    </source>
</evidence>
<dbReference type="InterPro" id="IPR001322">
    <property type="entry name" value="Lamin_tail_dom"/>
</dbReference>
<dbReference type="CDD" id="cd10283">
    <property type="entry name" value="MnuA_DNase1-like"/>
    <property type="match status" value="1"/>
</dbReference>
<dbReference type="Proteomes" id="UP001595955">
    <property type="component" value="Unassembled WGS sequence"/>
</dbReference>
<dbReference type="PROSITE" id="PS51841">
    <property type="entry name" value="LTD"/>
    <property type="match status" value="1"/>
</dbReference>
<feature type="compositionally biased region" description="Low complexity" evidence="1">
    <location>
        <begin position="830"/>
        <end position="844"/>
    </location>
</feature>
<dbReference type="PANTHER" id="PTHR42834:SF1">
    <property type="entry name" value="ENDONUCLEASE_EXONUCLEASE_PHOSPHATASE FAMILY PROTEIN (AFU_ORTHOLOGUE AFUA_3G09210)"/>
    <property type="match status" value="1"/>
</dbReference>
<dbReference type="InterPro" id="IPR005135">
    <property type="entry name" value="Endo/exonuclease/phosphatase"/>
</dbReference>
<accession>A0ABV9DC65</accession>
<dbReference type="SUPFAM" id="SSF56219">
    <property type="entry name" value="DNase I-like"/>
    <property type="match status" value="1"/>
</dbReference>
<feature type="compositionally biased region" description="Pro residues" evidence="1">
    <location>
        <begin position="809"/>
        <end position="829"/>
    </location>
</feature>
<evidence type="ECO:0000313" key="5">
    <source>
        <dbReference type="EMBL" id="MFC4556295.1"/>
    </source>
</evidence>
<feature type="region of interest" description="Disordered" evidence="1">
    <location>
        <begin position="650"/>
        <end position="669"/>
    </location>
</feature>
<evidence type="ECO:0000256" key="2">
    <source>
        <dbReference type="SAM" id="Phobius"/>
    </source>
</evidence>
<keyword evidence="5" id="KW-0540">Nuclease</keyword>
<feature type="chain" id="PRO_5047460701" evidence="3">
    <location>
        <begin position="30"/>
        <end position="895"/>
    </location>
</feature>
<keyword evidence="2" id="KW-0472">Membrane</keyword>
<sequence>MSTTPAGATRRAAAAAAGALLLAPFAATAPASAVGLPLRLSAGPVFLSEIHYDNAGDDAGEAVEVQAPAGTDLTGWRIVLYNGNGGTVYGTTTLTGTVGASGVLVQTYPRDGLQNGAPDGIALVDAAGTVVEFLSYEGPMTGVGGPADGLASTDIGVSEGGTASADESLQRVDGVWTGPAPHSFGALNEAPEPPGEPVDVSIAEVQGTGPASPYAGEAVRTTGVVTAAYPEGGFNGVYLQTPGTGGDLTGHDASHGVFVYGPDLADAAEVGDHLEVTGVVEEFNGLTEITDAEWSALDTPAAPVVPAAVAVPATEAGREAFEGMLLAPQGAYTVTDTYETNRFGSVGLAVGDEPLRQPTDVARPGSEAADAVAADNAARAVTLDDGSSWDYTNFDQDTHETSVPYLSLTAPVRVGAAVTFTDPVVLDYRFQWNLQPTTQVTGDNGAAPATFESTRTAAPQAVGGDVQVASFNVLNYFTSLGVDEAGCEFFPDREGNPTTADFCDVRGAYDEENLARQTAKIVAAILALDADVVGLLEIENSGSFTADGDRDVALAGLVDALNADAGAGTWAYVASPEAVPADEDAIRNAFIYRPSTVVPVGESEILIGDEAFANAREPLAQEFALVGDDGEPVEGADTFIAIANHFKSKGSPSGATGGNVDQGDGQGSWNADRVEQAQALAAFADGLMAERATDLVLLLGDFNAYSMEDPMMALAEAGYTNVGQALTDESTYSFDGLVGSLDHVLVHDPALDHVTGADIWNINAYEALGLEYSRYNYNVTDLYDESPYRSSDHDPLLVGLDLLADSPGEPTPTPTPTDGPTAPPTPTPTPTLTDGPTAPGAPTTPGGPGSPGTPGTPGGSGLPSTGAGLGALGLGLVALLGGVAALAARRRAVGG</sequence>
<evidence type="ECO:0000259" key="4">
    <source>
        <dbReference type="PROSITE" id="PS51841"/>
    </source>
</evidence>
<dbReference type="PANTHER" id="PTHR42834">
    <property type="entry name" value="ENDONUCLEASE/EXONUCLEASE/PHOSPHATASE FAMILY PROTEIN (AFU_ORTHOLOGUE AFUA_3G09210)"/>
    <property type="match status" value="1"/>
</dbReference>
<feature type="transmembrane region" description="Helical" evidence="2">
    <location>
        <begin position="867"/>
        <end position="888"/>
    </location>
</feature>
<keyword evidence="2" id="KW-0812">Transmembrane</keyword>
<keyword evidence="3" id="KW-0732">Signal</keyword>
<gene>
    <name evidence="5" type="ORF">ACFO3F_13665</name>
</gene>